<dbReference type="CDD" id="cd11393">
    <property type="entry name" value="bHLH_AtbHLH_like"/>
    <property type="match status" value="1"/>
</dbReference>
<evidence type="ECO:0000256" key="4">
    <source>
        <dbReference type="ARBA" id="ARBA00023163"/>
    </source>
</evidence>
<evidence type="ECO:0000259" key="7">
    <source>
        <dbReference type="PROSITE" id="PS50888"/>
    </source>
</evidence>
<protein>
    <recommendedName>
        <fullName evidence="7">BHLH domain-containing protein</fullName>
    </recommendedName>
</protein>
<keyword evidence="5" id="KW-0539">Nucleus</keyword>
<evidence type="ECO:0000256" key="1">
    <source>
        <dbReference type="ARBA" id="ARBA00004123"/>
    </source>
</evidence>
<keyword evidence="4" id="KW-0804">Transcription</keyword>
<dbReference type="Proteomes" id="UP000007752">
    <property type="component" value="Chromosome 12"/>
</dbReference>
<dbReference type="SUPFAM" id="SSF47459">
    <property type="entry name" value="HLH, helix-loop-helix DNA-binding domain"/>
    <property type="match status" value="1"/>
</dbReference>
<dbReference type="InterPro" id="IPR045239">
    <property type="entry name" value="bHLH95_bHLH"/>
</dbReference>
<reference evidence="8" key="2">
    <citation type="submission" date="2008-12" db="EMBL/GenBank/DDBJ databases">
        <title>Improved gene annotation of the rice (Oryza sativa) genomes.</title>
        <authorList>
            <person name="Wang J."/>
            <person name="Li R."/>
            <person name="Fan W."/>
            <person name="Huang Q."/>
            <person name="Zhang J."/>
            <person name="Zhou Y."/>
            <person name="Hu Y."/>
            <person name="Zi S."/>
            <person name="Li J."/>
            <person name="Ni P."/>
            <person name="Zheng H."/>
            <person name="Zhang Y."/>
            <person name="Zhao M."/>
            <person name="Hao Q."/>
            <person name="McDermott J."/>
            <person name="Samudrala R."/>
            <person name="Kristiansen K."/>
            <person name="Wong G.K.-S."/>
        </authorList>
    </citation>
    <scope>NUCLEOTIDE SEQUENCE</scope>
</reference>
<comment type="subcellular location">
    <subcellularLocation>
        <location evidence="1">Nucleus</location>
    </subcellularLocation>
</comment>
<feature type="compositionally biased region" description="Basic residues" evidence="6">
    <location>
        <begin position="121"/>
        <end position="134"/>
    </location>
</feature>
<evidence type="ECO:0000256" key="3">
    <source>
        <dbReference type="ARBA" id="ARBA00023015"/>
    </source>
</evidence>
<dbReference type="GO" id="GO:0003700">
    <property type="term" value="F:DNA-binding transcription factor activity"/>
    <property type="evidence" value="ECO:0007669"/>
    <property type="project" value="InterPro"/>
</dbReference>
<organism evidence="8">
    <name type="scientific">Oryza sativa subsp. japonica</name>
    <name type="common">Rice</name>
    <dbReference type="NCBI Taxonomy" id="39947"/>
    <lineage>
        <taxon>Eukaryota</taxon>
        <taxon>Viridiplantae</taxon>
        <taxon>Streptophyta</taxon>
        <taxon>Embryophyta</taxon>
        <taxon>Tracheophyta</taxon>
        <taxon>Spermatophyta</taxon>
        <taxon>Magnoliopsida</taxon>
        <taxon>Liliopsida</taxon>
        <taxon>Poales</taxon>
        <taxon>Poaceae</taxon>
        <taxon>BOP clade</taxon>
        <taxon>Oryzoideae</taxon>
        <taxon>Oryzeae</taxon>
        <taxon>Oryzinae</taxon>
        <taxon>Oryza</taxon>
        <taxon>Oryza sativa</taxon>
    </lineage>
</organism>
<sequence length="243" mass="26604">MLALCLPGSTRNLRLRTSLSARDMAVDELLTTAAAGGGSIGPRLRLLELQRWHLHWRRRRPRAESFVEGSGTCIDGGGLGAEESFARAAAVGPSFSAMGWPAAVEAAEAEVEEGRGMRERAARRRSRRKRRSFSGHRSATAEELMSTDTREQEITWLARSCSSSGSDPNKKKSEHQSPKVNLGEKIMALQQIMSPFGKTDTASVLLETITYIKFLHGTEVSIKLYGVEDTAMIQSALQLSDSL</sequence>
<dbReference type="AlphaFoldDB" id="B9GC66"/>
<evidence type="ECO:0000256" key="2">
    <source>
        <dbReference type="ARBA" id="ARBA00005510"/>
    </source>
</evidence>
<dbReference type="PANTHER" id="PTHR16223">
    <property type="entry name" value="TRANSCRIPTION FACTOR BHLH83-RELATED"/>
    <property type="match status" value="1"/>
</dbReference>
<dbReference type="InterPro" id="IPR045843">
    <property type="entry name" value="IND-like"/>
</dbReference>
<dbReference type="GO" id="GO:0046983">
    <property type="term" value="F:protein dimerization activity"/>
    <property type="evidence" value="ECO:0007669"/>
    <property type="project" value="InterPro"/>
</dbReference>
<keyword evidence="3" id="KW-0805">Transcription regulation</keyword>
<dbReference type="GO" id="GO:0005634">
    <property type="term" value="C:nucleus"/>
    <property type="evidence" value="ECO:0007669"/>
    <property type="project" value="UniProtKB-SubCell"/>
</dbReference>
<evidence type="ECO:0000256" key="5">
    <source>
        <dbReference type="ARBA" id="ARBA00023242"/>
    </source>
</evidence>
<dbReference type="InterPro" id="IPR036638">
    <property type="entry name" value="HLH_DNA-bd_sf"/>
</dbReference>
<feature type="region of interest" description="Disordered" evidence="6">
    <location>
        <begin position="113"/>
        <end position="180"/>
    </location>
</feature>
<proteinExistence type="inferred from homology"/>
<dbReference type="PROSITE" id="PS50888">
    <property type="entry name" value="BHLH"/>
    <property type="match status" value="1"/>
</dbReference>
<feature type="compositionally biased region" description="Basic and acidic residues" evidence="6">
    <location>
        <begin position="168"/>
        <end position="177"/>
    </location>
</feature>
<gene>
    <name evidence="8" type="ORF">OsJ_35434</name>
</gene>
<reference evidence="8" key="1">
    <citation type="journal article" date="2005" name="PLoS Biol.">
        <title>The genomes of Oryza sativa: a history of duplications.</title>
        <authorList>
            <person name="Yu J."/>
            <person name="Wang J."/>
            <person name="Lin W."/>
            <person name="Li S."/>
            <person name="Li H."/>
            <person name="Zhou J."/>
            <person name="Ni P."/>
            <person name="Dong W."/>
            <person name="Hu S."/>
            <person name="Zeng C."/>
            <person name="Zhang J."/>
            <person name="Zhang Y."/>
            <person name="Li R."/>
            <person name="Xu Z."/>
            <person name="Li S."/>
            <person name="Li X."/>
            <person name="Zheng H."/>
            <person name="Cong L."/>
            <person name="Lin L."/>
            <person name="Yin J."/>
            <person name="Geng J."/>
            <person name="Li G."/>
            <person name="Shi J."/>
            <person name="Liu J."/>
            <person name="Lv H."/>
            <person name="Li J."/>
            <person name="Wang J."/>
            <person name="Deng Y."/>
            <person name="Ran L."/>
            <person name="Shi X."/>
            <person name="Wang X."/>
            <person name="Wu Q."/>
            <person name="Li C."/>
            <person name="Ren X."/>
            <person name="Wang J."/>
            <person name="Wang X."/>
            <person name="Li D."/>
            <person name="Liu D."/>
            <person name="Zhang X."/>
            <person name="Ji Z."/>
            <person name="Zhao W."/>
            <person name="Sun Y."/>
            <person name="Zhang Z."/>
            <person name="Bao J."/>
            <person name="Han Y."/>
            <person name="Dong L."/>
            <person name="Ji J."/>
            <person name="Chen P."/>
            <person name="Wu S."/>
            <person name="Liu J."/>
            <person name="Xiao Y."/>
            <person name="Bu D."/>
            <person name="Tan J."/>
            <person name="Yang L."/>
            <person name="Ye C."/>
            <person name="Zhang J."/>
            <person name="Xu J."/>
            <person name="Zhou Y."/>
            <person name="Yu Y."/>
            <person name="Zhang B."/>
            <person name="Zhuang S."/>
            <person name="Wei H."/>
            <person name="Liu B."/>
            <person name="Lei M."/>
            <person name="Yu H."/>
            <person name="Li Y."/>
            <person name="Xu H."/>
            <person name="Wei S."/>
            <person name="He X."/>
            <person name="Fang L."/>
            <person name="Zhang Z."/>
            <person name="Zhang Y."/>
            <person name="Huang X."/>
            <person name="Su Z."/>
            <person name="Tong W."/>
            <person name="Li J."/>
            <person name="Tong Z."/>
            <person name="Li S."/>
            <person name="Ye J."/>
            <person name="Wang L."/>
            <person name="Fang L."/>
            <person name="Lei T."/>
            <person name="Chen C."/>
            <person name="Chen H."/>
            <person name="Xu Z."/>
            <person name="Li H."/>
            <person name="Huang H."/>
            <person name="Zhang F."/>
            <person name="Xu H."/>
            <person name="Li N."/>
            <person name="Zhao C."/>
            <person name="Li S."/>
            <person name="Dong L."/>
            <person name="Huang Y."/>
            <person name="Li L."/>
            <person name="Xi Y."/>
            <person name="Qi Q."/>
            <person name="Li W."/>
            <person name="Zhang B."/>
            <person name="Hu W."/>
            <person name="Zhang Y."/>
            <person name="Tian X."/>
            <person name="Jiao Y."/>
            <person name="Liang X."/>
            <person name="Jin J."/>
            <person name="Gao L."/>
            <person name="Zheng W."/>
            <person name="Hao B."/>
            <person name="Liu S."/>
            <person name="Wang W."/>
            <person name="Yuan L."/>
            <person name="Cao M."/>
            <person name="McDermott J."/>
            <person name="Samudrala R."/>
            <person name="Wang J."/>
            <person name="Wong G.K."/>
            <person name="Yang H."/>
        </authorList>
    </citation>
    <scope>NUCLEOTIDE SEQUENCE [LARGE SCALE GENOMIC DNA]</scope>
</reference>
<evidence type="ECO:0000313" key="8">
    <source>
        <dbReference type="EMBL" id="EEE52873.1"/>
    </source>
</evidence>
<dbReference type="InterPro" id="IPR011598">
    <property type="entry name" value="bHLH_dom"/>
</dbReference>
<evidence type="ECO:0000256" key="6">
    <source>
        <dbReference type="SAM" id="MobiDB-lite"/>
    </source>
</evidence>
<dbReference type="EMBL" id="CM000149">
    <property type="protein sequence ID" value="EEE52873.1"/>
    <property type="molecule type" value="Genomic_DNA"/>
</dbReference>
<comment type="similarity">
    <text evidence="2">Belongs to the bHLH protein family.</text>
</comment>
<feature type="domain" description="BHLH" evidence="7">
    <location>
        <begin position="166"/>
        <end position="215"/>
    </location>
</feature>
<name>B9GC66_ORYSJ</name>
<accession>B9GC66</accession>
<dbReference type="PANTHER" id="PTHR16223:SF362">
    <property type="entry name" value="OS02G0671300 PROTEIN"/>
    <property type="match status" value="1"/>
</dbReference>